<protein>
    <submittedName>
        <fullName evidence="1">Uncharacterized protein</fullName>
    </submittedName>
</protein>
<sequence length="12" mass="1443">MGIQLFRLKFSC</sequence>
<evidence type="ECO:0000313" key="1">
    <source>
        <dbReference type="EMBL" id="JAD40405.1"/>
    </source>
</evidence>
<reference evidence="1" key="1">
    <citation type="submission" date="2014-09" db="EMBL/GenBank/DDBJ databases">
        <authorList>
            <person name="Magalhaes I.L.F."/>
            <person name="Oliveira U."/>
            <person name="Santos F.R."/>
            <person name="Vidigal T.H.D.A."/>
            <person name="Brescovit A.D."/>
            <person name="Santos A.J."/>
        </authorList>
    </citation>
    <scope>NUCLEOTIDE SEQUENCE</scope>
    <source>
        <tissue evidence="1">Shoot tissue taken approximately 20 cm above the soil surface</tissue>
    </source>
</reference>
<proteinExistence type="predicted"/>
<accession>A0A0A8ZUF4</accession>
<name>A0A0A8ZUF4_ARUDO</name>
<reference evidence="1" key="2">
    <citation type="journal article" date="2015" name="Data Brief">
        <title>Shoot transcriptome of the giant reed, Arundo donax.</title>
        <authorList>
            <person name="Barrero R.A."/>
            <person name="Guerrero F.D."/>
            <person name="Moolhuijzen P."/>
            <person name="Goolsby J.A."/>
            <person name="Tidwell J."/>
            <person name="Bellgard S.E."/>
            <person name="Bellgard M.I."/>
        </authorList>
    </citation>
    <scope>NUCLEOTIDE SEQUENCE</scope>
    <source>
        <tissue evidence="1">Shoot tissue taken approximately 20 cm above the soil surface</tissue>
    </source>
</reference>
<organism evidence="1">
    <name type="scientific">Arundo donax</name>
    <name type="common">Giant reed</name>
    <name type="synonym">Donax arundinaceus</name>
    <dbReference type="NCBI Taxonomy" id="35708"/>
    <lineage>
        <taxon>Eukaryota</taxon>
        <taxon>Viridiplantae</taxon>
        <taxon>Streptophyta</taxon>
        <taxon>Embryophyta</taxon>
        <taxon>Tracheophyta</taxon>
        <taxon>Spermatophyta</taxon>
        <taxon>Magnoliopsida</taxon>
        <taxon>Liliopsida</taxon>
        <taxon>Poales</taxon>
        <taxon>Poaceae</taxon>
        <taxon>PACMAD clade</taxon>
        <taxon>Arundinoideae</taxon>
        <taxon>Arundineae</taxon>
        <taxon>Arundo</taxon>
    </lineage>
</organism>
<dbReference type="EMBL" id="GBRH01257490">
    <property type="protein sequence ID" value="JAD40405.1"/>
    <property type="molecule type" value="Transcribed_RNA"/>
</dbReference>